<dbReference type="InterPro" id="IPR006202">
    <property type="entry name" value="Neur_chan_lig-bd"/>
</dbReference>
<dbReference type="InterPro" id="IPR038050">
    <property type="entry name" value="Neuro_actylchol_rec"/>
</dbReference>
<keyword evidence="14" id="KW-1185">Reference proteome</keyword>
<evidence type="ECO:0000313" key="13">
    <source>
        <dbReference type="EMBL" id="KAJ6223535.1"/>
    </source>
</evidence>
<dbReference type="PANTHER" id="PTHR18945">
    <property type="entry name" value="NEUROTRANSMITTER GATED ION CHANNEL"/>
    <property type="match status" value="1"/>
</dbReference>
<dbReference type="PRINTS" id="PR00252">
    <property type="entry name" value="NRIONCHANNEL"/>
</dbReference>
<feature type="transmembrane region" description="Helical" evidence="11">
    <location>
        <begin position="609"/>
        <end position="628"/>
    </location>
</feature>
<dbReference type="OMA" id="AYIATNY"/>
<comment type="caution">
    <text evidence="13">The sequence shown here is derived from an EMBL/GenBank/DDBJ whole genome shotgun (WGS) entry which is preliminary data.</text>
</comment>
<feature type="transmembrane region" description="Helical" evidence="11">
    <location>
        <begin position="223"/>
        <end position="245"/>
    </location>
</feature>
<feature type="transmembrane region" description="Helical" evidence="11">
    <location>
        <begin position="1039"/>
        <end position="1058"/>
    </location>
</feature>
<dbReference type="GO" id="GO:0005886">
    <property type="term" value="C:plasma membrane"/>
    <property type="evidence" value="ECO:0007669"/>
    <property type="project" value="UniProtKB-SubCell"/>
</dbReference>
<feature type="domain" description="Neurotransmitter-gated ion-channel ligand-binding" evidence="12">
    <location>
        <begin position="399"/>
        <end position="586"/>
    </location>
</feature>
<comment type="subcellular location">
    <subcellularLocation>
        <location evidence="2">Cell membrane</location>
    </subcellularLocation>
    <subcellularLocation>
        <location evidence="1">Membrane</location>
        <topology evidence="1">Multi-pass membrane protein</topology>
    </subcellularLocation>
</comment>
<gene>
    <name evidence="13" type="ORF">RDWZM_002080</name>
</gene>
<proteinExistence type="inferred from homology"/>
<evidence type="ECO:0000256" key="1">
    <source>
        <dbReference type="ARBA" id="ARBA00004141"/>
    </source>
</evidence>
<dbReference type="AlphaFoldDB" id="A0A9Q0MHA1"/>
<evidence type="ECO:0000256" key="11">
    <source>
        <dbReference type="RuleBase" id="RU000687"/>
    </source>
</evidence>
<keyword evidence="7 11" id="KW-1133">Transmembrane helix</keyword>
<dbReference type="EMBL" id="JAPWDV010000001">
    <property type="protein sequence ID" value="KAJ6223535.1"/>
    <property type="molecule type" value="Genomic_DNA"/>
</dbReference>
<reference evidence="13" key="1">
    <citation type="submission" date="2022-12" db="EMBL/GenBank/DDBJ databases">
        <title>Genome assemblies of Blomia tropicalis.</title>
        <authorList>
            <person name="Cui Y."/>
        </authorList>
    </citation>
    <scope>NUCLEOTIDE SEQUENCE</scope>
    <source>
        <tissue evidence="13">Adult mites</tissue>
    </source>
</reference>
<feature type="domain" description="Neurotransmitter-gated ion-channel ligand-binding" evidence="12">
    <location>
        <begin position="23"/>
        <end position="177"/>
    </location>
</feature>
<dbReference type="Gene3D" id="1.20.58.390">
    <property type="entry name" value="Neurotransmitter-gated ion-channel transmembrane domain"/>
    <property type="match status" value="2"/>
</dbReference>
<name>A0A9Q0MHA1_BLOTA</name>
<keyword evidence="9 11" id="KW-0472">Membrane</keyword>
<evidence type="ECO:0000256" key="8">
    <source>
        <dbReference type="ARBA" id="ARBA00023065"/>
    </source>
</evidence>
<dbReference type="InterPro" id="IPR006201">
    <property type="entry name" value="Neur_channel"/>
</dbReference>
<dbReference type="PRINTS" id="PR00253">
    <property type="entry name" value="GABAARECEPTR"/>
</dbReference>
<evidence type="ECO:0000256" key="9">
    <source>
        <dbReference type="ARBA" id="ARBA00023136"/>
    </source>
</evidence>
<keyword evidence="6" id="KW-0732">Signal</keyword>
<evidence type="ECO:0000256" key="7">
    <source>
        <dbReference type="ARBA" id="ARBA00022989"/>
    </source>
</evidence>
<keyword evidence="4" id="KW-1003">Cell membrane</keyword>
<dbReference type="Proteomes" id="UP001142055">
    <property type="component" value="Chromosome 1"/>
</dbReference>
<dbReference type="InterPro" id="IPR006028">
    <property type="entry name" value="GABAA/Glycine_rcpt"/>
</dbReference>
<dbReference type="Pfam" id="PF02931">
    <property type="entry name" value="Neur_chan_LBD"/>
    <property type="match status" value="2"/>
</dbReference>
<evidence type="ECO:0000256" key="10">
    <source>
        <dbReference type="ARBA" id="ARBA00023303"/>
    </source>
</evidence>
<dbReference type="SUPFAM" id="SSF90112">
    <property type="entry name" value="Neurotransmitter-gated ion-channel transmembrane pore"/>
    <property type="match status" value="2"/>
</dbReference>
<evidence type="ECO:0000256" key="3">
    <source>
        <dbReference type="ARBA" id="ARBA00022448"/>
    </source>
</evidence>
<dbReference type="GO" id="GO:0004888">
    <property type="term" value="F:transmembrane signaling receptor activity"/>
    <property type="evidence" value="ECO:0007669"/>
    <property type="project" value="InterPro"/>
</dbReference>
<evidence type="ECO:0000256" key="5">
    <source>
        <dbReference type="ARBA" id="ARBA00022692"/>
    </source>
</evidence>
<dbReference type="InterPro" id="IPR036734">
    <property type="entry name" value="Neur_chan_lig-bd_sf"/>
</dbReference>
<evidence type="ECO:0000259" key="12">
    <source>
        <dbReference type="Pfam" id="PF02931"/>
    </source>
</evidence>
<dbReference type="SUPFAM" id="SSF63712">
    <property type="entry name" value="Nicotinic receptor ligand binding domain-like"/>
    <property type="match status" value="2"/>
</dbReference>
<keyword evidence="10 11" id="KW-0407">Ion channel</keyword>
<keyword evidence="5 11" id="KW-0812">Transmembrane</keyword>
<evidence type="ECO:0000256" key="4">
    <source>
        <dbReference type="ARBA" id="ARBA00022475"/>
    </source>
</evidence>
<accession>A0A9Q0MHA1</accession>
<evidence type="ECO:0000256" key="6">
    <source>
        <dbReference type="ARBA" id="ARBA00022729"/>
    </source>
</evidence>
<keyword evidence="8 11" id="KW-0406">Ion transport</keyword>
<feature type="transmembrane region" description="Helical" evidence="11">
    <location>
        <begin position="773"/>
        <end position="792"/>
    </location>
</feature>
<comment type="similarity">
    <text evidence="11">Belongs to the ligand-gated ion channel (TC 1.A.9) family.</text>
</comment>
<evidence type="ECO:0000256" key="2">
    <source>
        <dbReference type="ARBA" id="ARBA00004236"/>
    </source>
</evidence>
<dbReference type="InterPro" id="IPR018000">
    <property type="entry name" value="Neurotransmitter_ion_chnl_CS"/>
</dbReference>
<protein>
    <recommendedName>
        <fullName evidence="12">Neurotransmitter-gated ion-channel ligand-binding domain-containing protein</fullName>
    </recommendedName>
</protein>
<dbReference type="Gene3D" id="2.70.170.10">
    <property type="entry name" value="Neurotransmitter-gated ion-channel ligand-binding domain"/>
    <property type="match status" value="2"/>
</dbReference>
<evidence type="ECO:0000313" key="14">
    <source>
        <dbReference type="Proteomes" id="UP001142055"/>
    </source>
</evidence>
<keyword evidence="3 11" id="KW-0813">Transport</keyword>
<dbReference type="GO" id="GO:0005230">
    <property type="term" value="F:extracellular ligand-gated monoatomic ion channel activity"/>
    <property type="evidence" value="ECO:0007669"/>
    <property type="project" value="InterPro"/>
</dbReference>
<comment type="caution">
    <text evidence="11">Lacks conserved residue(s) required for the propagation of feature annotation.</text>
</comment>
<organism evidence="13 14">
    <name type="scientific">Blomia tropicalis</name>
    <name type="common">Mite</name>
    <dbReference type="NCBI Taxonomy" id="40697"/>
    <lineage>
        <taxon>Eukaryota</taxon>
        <taxon>Metazoa</taxon>
        <taxon>Ecdysozoa</taxon>
        <taxon>Arthropoda</taxon>
        <taxon>Chelicerata</taxon>
        <taxon>Arachnida</taxon>
        <taxon>Acari</taxon>
        <taxon>Acariformes</taxon>
        <taxon>Sarcoptiformes</taxon>
        <taxon>Astigmata</taxon>
        <taxon>Glycyphagoidea</taxon>
        <taxon>Echimyopodidae</taxon>
        <taxon>Blomia</taxon>
    </lineage>
</organism>
<feature type="transmembrane region" description="Helical" evidence="11">
    <location>
        <begin position="668"/>
        <end position="693"/>
    </location>
</feature>
<sequence>MFLIGLSTVGRGQEIDVSSVIPDSYNPQMRPGNPFSNNLLNISISIYVNDLMSVVDKDQEFTVDLILVEEWIDNRLKVSEIGPNFVITNPKLIQKFWTPETYFINGLSANVIEAFHSVQKLTVGSDGSLTFARRIKGTFSCPMNLANYPHDFQYCRIKISTLVYNRTEVKLNWKLFEVNRDEFPKFKIRYWYTADCTDWENPIPENSCLSGTMKLVRRLSYYIIRYYLLTFLTVCISHVTLWLPINGWPARITLLVLPLLNLITQDISINNDIEVNYVTSFHWWMMWLHGFIYLLIVEYCVAIAWAHFISDKKYLAAQLEKAAETGIQPDPPLSPIVVGYYFGNKGWYAACGAFFDKFVYFFFGTVDLHLDPYTRNKIDYIARIVFPALNHSHQVNSQQNLLNQILPNGYDPQIKPQTTDKNDVLDVSIAAYMNELLGIKEGQSFQVDLFLYQEWFDRRLLISNLSSDLVITKPDLIQKLWLPDLYFVNSLNAKPIVALQSVQKLTINNNGLIHYMVRLNVSFACHMDLVNYPHDYHYCSFQMSSLKYNETMVRLVWDDFDVQQNVEYPMFKIHSWSIGQCEMTNSLIASNSCLSGTIKLVRRLGYYVIRYYTLSFLSVIVTFVGFFMPVNAWPARVTLIVSPLLGLVNQDQSIGKEINVYYIVSLHIWMMFIEAFVYLCSIEYAIAISWAYMINDKKNHAKKWQQMKHNEISIIKLTEIDLSPSFPGYYFGNQSWFTWWGTQFDRLIKIVYGEIDFAHDPFYRNKVDYVSRILFPLTFISFVVIYILATVINCQLKCEVVCDSNENNNMMDANVNISYTLRLVLDNLKTRQVQLAQDVTAYDHLMYMGHELKDDSTLQATQEHYNELNIVQDKIREEIQHINTQLCTLYGERTADSNENKKQWIINTSFAVKSELERQFDKLRLIQQNFIQSLKSKIFDLERKVDPTGLINLENREKIEIYRNSLNRCESDIYMSGQVKAQLDALMSNDQPSDLTASYEPVDITTTTTNRNAVLPEVVLANVPSVGVTFEMIKRKQQLILVGIVALMVIMVITMILMS</sequence>
<dbReference type="InterPro" id="IPR036719">
    <property type="entry name" value="Neuro-gated_channel_TM_sf"/>
</dbReference>
<dbReference type="PROSITE" id="PS00236">
    <property type="entry name" value="NEUROTR_ION_CHANNEL"/>
    <property type="match status" value="2"/>
</dbReference>
<feature type="transmembrane region" description="Helical" evidence="11">
    <location>
        <begin position="284"/>
        <end position="306"/>
    </location>
</feature>